<evidence type="ECO:0000313" key="3">
    <source>
        <dbReference type="EMBL" id="RMJ05077.1"/>
    </source>
</evidence>
<feature type="compositionally biased region" description="Polar residues" evidence="1">
    <location>
        <begin position="139"/>
        <end position="172"/>
    </location>
</feature>
<dbReference type="Pfam" id="PF25545">
    <property type="entry name" value="DUF7924"/>
    <property type="match status" value="1"/>
</dbReference>
<dbReference type="Proteomes" id="UP000277212">
    <property type="component" value="Unassembled WGS sequence"/>
</dbReference>
<name>A0A3M2RIC3_9HYPO</name>
<feature type="domain" description="DUF7924" evidence="2">
    <location>
        <begin position="286"/>
        <end position="440"/>
    </location>
</feature>
<dbReference type="PANTHER" id="PTHR42470">
    <property type="entry name" value="VAST DOMAIN-CONTAINING PROTEIN"/>
    <property type="match status" value="1"/>
</dbReference>
<evidence type="ECO:0000256" key="1">
    <source>
        <dbReference type="SAM" id="MobiDB-lite"/>
    </source>
</evidence>
<dbReference type="InterPro" id="IPR057684">
    <property type="entry name" value="DUF7924"/>
</dbReference>
<gene>
    <name evidence="3" type="ORF">CDV36_014257</name>
</gene>
<reference evidence="3 4" key="1">
    <citation type="submission" date="2017-06" db="EMBL/GenBank/DDBJ databases">
        <title>Comparative genomic analysis of Ambrosia Fusariam Clade fungi.</title>
        <authorList>
            <person name="Stajich J.E."/>
            <person name="Carrillo J."/>
            <person name="Kijimoto T."/>
            <person name="Eskalen A."/>
            <person name="O'Donnell K."/>
            <person name="Kasson M."/>
        </authorList>
    </citation>
    <scope>NUCLEOTIDE SEQUENCE [LARGE SCALE GENOMIC DNA]</scope>
    <source>
        <strain evidence="3">UCR3666</strain>
    </source>
</reference>
<keyword evidence="4" id="KW-1185">Reference proteome</keyword>
<dbReference type="AlphaFoldDB" id="A0A3M2RIC3"/>
<comment type="caution">
    <text evidence="3">The sequence shown here is derived from an EMBL/GenBank/DDBJ whole genome shotgun (WGS) entry which is preliminary data.</text>
</comment>
<proteinExistence type="predicted"/>
<dbReference type="STRING" id="2010991.A0A3M2RIC3"/>
<dbReference type="PANTHER" id="PTHR42470:SF1">
    <property type="entry name" value="VAST DOMAIN-CONTAINING PROTEIN"/>
    <property type="match status" value="1"/>
</dbReference>
<dbReference type="EMBL" id="NKUJ01000440">
    <property type="protein sequence ID" value="RMJ05077.1"/>
    <property type="molecule type" value="Genomic_DNA"/>
</dbReference>
<feature type="region of interest" description="Disordered" evidence="1">
    <location>
        <begin position="108"/>
        <end position="181"/>
    </location>
</feature>
<feature type="compositionally biased region" description="Polar residues" evidence="1">
    <location>
        <begin position="44"/>
        <end position="58"/>
    </location>
</feature>
<protein>
    <recommendedName>
        <fullName evidence="2">DUF7924 domain-containing protein</fullName>
    </recommendedName>
</protein>
<accession>A0A3M2RIC3</accession>
<organism evidence="3 4">
    <name type="scientific">Fusarium kuroshium</name>
    <dbReference type="NCBI Taxonomy" id="2010991"/>
    <lineage>
        <taxon>Eukaryota</taxon>
        <taxon>Fungi</taxon>
        <taxon>Dikarya</taxon>
        <taxon>Ascomycota</taxon>
        <taxon>Pezizomycotina</taxon>
        <taxon>Sordariomycetes</taxon>
        <taxon>Hypocreomycetidae</taxon>
        <taxon>Hypocreales</taxon>
        <taxon>Nectriaceae</taxon>
        <taxon>Fusarium</taxon>
        <taxon>Fusarium solani species complex</taxon>
    </lineage>
</organism>
<sequence length="467" mass="52702">MTNNMVSKPRTRRSLPRLPQEQLPNPVCLPQDAPKRSTKRQFNEVDQSPTTKAHTQQPEVEGEGTQPTEKLGQNPGPEPPSVRLLQNQPANSKHKFILEWLESAGSNRDRRCRSENHLQPAADNPVPPRLTRSALAMSHTPQADNGLKSSTPHLTATPSEANTPNASKATESPSEKSPVEDQEYRSFNLFNNHIHYDRSYDPTPVPITELLETVRQTRGCPVLSEDEIRQDRQLEELSRGRASESTVESYFLNHVFSDPGLSDLLIRSMKAHMYHVPNTDPDPEHRVSMPAPDALYGYTIDDTFPRQRRTLKKGMLANSDGLLFPFLLVEFKGKSGHLWVATNQCLGGSATCVNNTEMLNDELDPDQSTINSAAFSIAIHNTDARLYVTWKDKDKQEYHMKDVGSYLLHVPEQSIKFCNILHKIIFWGRGKRLKEIRKALDVLAKDKERREKAAKSEAQVDVPGDRV</sequence>
<dbReference type="OrthoDB" id="5426775at2759"/>
<feature type="region of interest" description="Disordered" evidence="1">
    <location>
        <begin position="1"/>
        <end position="90"/>
    </location>
</feature>
<evidence type="ECO:0000259" key="2">
    <source>
        <dbReference type="Pfam" id="PF25545"/>
    </source>
</evidence>
<evidence type="ECO:0000313" key="4">
    <source>
        <dbReference type="Proteomes" id="UP000277212"/>
    </source>
</evidence>